<reference evidence="4" key="1">
    <citation type="submission" date="2017-09" db="EMBL/GenBank/DDBJ databases">
        <title>The Reconstruction of 2,631 Draft Metagenome-Assembled Genomes from the Global Oceans.</title>
        <authorList>
            <person name="Tully B.J."/>
            <person name="Graham E.D."/>
            <person name="Heidelberg J.F."/>
        </authorList>
    </citation>
    <scope>NUCLEOTIDE SEQUENCE [LARGE SCALE GENOMIC DNA]</scope>
</reference>
<gene>
    <name evidence="2" type="ORF">CMN54_06360</name>
    <name evidence="3" type="ORF">CMN54_10060</name>
</gene>
<name>A0A2D6YKU0_9DELT</name>
<evidence type="ECO:0000313" key="4">
    <source>
        <dbReference type="Proteomes" id="UP000226525"/>
    </source>
</evidence>
<protein>
    <recommendedName>
        <fullName evidence="1">YbaK/aminoacyl-tRNA synthetase-associated domain-containing protein</fullName>
    </recommendedName>
</protein>
<dbReference type="Pfam" id="PF04073">
    <property type="entry name" value="tRNA_edit"/>
    <property type="match status" value="1"/>
</dbReference>
<dbReference type="GO" id="GO:0002161">
    <property type="term" value="F:aminoacyl-tRNA deacylase activity"/>
    <property type="evidence" value="ECO:0007669"/>
    <property type="project" value="InterPro"/>
</dbReference>
<dbReference type="InterPro" id="IPR036754">
    <property type="entry name" value="YbaK/aa-tRNA-synt-asso_dom_sf"/>
</dbReference>
<dbReference type="Gene3D" id="3.90.960.10">
    <property type="entry name" value="YbaK/aminoacyl-tRNA synthetase-associated domain"/>
    <property type="match status" value="1"/>
</dbReference>
<dbReference type="PANTHER" id="PTHR30411:SF1">
    <property type="entry name" value="CYTOPLASMIC PROTEIN"/>
    <property type="match status" value="1"/>
</dbReference>
<dbReference type="InterPro" id="IPR007214">
    <property type="entry name" value="YbaK/aa-tRNA-synth-assoc-dom"/>
</dbReference>
<evidence type="ECO:0000313" key="3">
    <source>
        <dbReference type="EMBL" id="MAH63770.1"/>
    </source>
</evidence>
<organism evidence="3 4">
    <name type="scientific">SAR324 cluster bacterium</name>
    <dbReference type="NCBI Taxonomy" id="2024889"/>
    <lineage>
        <taxon>Bacteria</taxon>
        <taxon>Deltaproteobacteria</taxon>
        <taxon>SAR324 cluster</taxon>
    </lineage>
</organism>
<comment type="caution">
    <text evidence="3">The sequence shown here is derived from an EMBL/GenBank/DDBJ whole genome shotgun (WGS) entry which is preliminary data.</text>
</comment>
<dbReference type="EMBL" id="NZEX01000113">
    <property type="protein sequence ID" value="MAH63770.1"/>
    <property type="molecule type" value="Genomic_DNA"/>
</dbReference>
<evidence type="ECO:0000313" key="2">
    <source>
        <dbReference type="EMBL" id="MAH63058.1"/>
    </source>
</evidence>
<proteinExistence type="predicted"/>
<dbReference type="PANTHER" id="PTHR30411">
    <property type="entry name" value="CYTOPLASMIC PROTEIN"/>
    <property type="match status" value="1"/>
</dbReference>
<reference evidence="3" key="2">
    <citation type="journal article" date="2018" name="Sci. Data">
        <title>The reconstruction of 2,631 draft metagenome-assembled genomes from the global oceans.</title>
        <authorList>
            <person name="Tully B.J."/>
            <person name="Graham E.D."/>
            <person name="Heidelberg J.F."/>
        </authorList>
    </citation>
    <scope>NUCLEOTIDE SEQUENCE</scope>
    <source>
        <strain evidence="3">MED745</strain>
    </source>
</reference>
<dbReference type="EMBL" id="NZEX01000074">
    <property type="protein sequence ID" value="MAH63058.1"/>
    <property type="molecule type" value="Genomic_DNA"/>
</dbReference>
<dbReference type="Proteomes" id="UP000226525">
    <property type="component" value="Unassembled WGS sequence"/>
</dbReference>
<evidence type="ECO:0000259" key="1">
    <source>
        <dbReference type="Pfam" id="PF04073"/>
    </source>
</evidence>
<accession>A0A2D6YKU0</accession>
<dbReference type="SUPFAM" id="SSF55826">
    <property type="entry name" value="YbaK/ProRS associated domain"/>
    <property type="match status" value="1"/>
</dbReference>
<dbReference type="AlphaFoldDB" id="A0A2D6YKU0"/>
<sequence>MEPMNQTELENVLNPLGLTFEIIEIDPALADTADFCTHYNVPLDQSANTLVIASKAEPKTFVACVVLATTRLDVNGKVRKKMGVRKTSFSTAEEMKALTGMQVGGVTPLGLPTELPLWIDSRVMDCKWIIVGGGGRDLKVKMDPQVLLKLGGESVVDLAKALA</sequence>
<feature type="domain" description="YbaK/aminoacyl-tRNA synthetase-associated" evidence="1">
    <location>
        <begin position="27"/>
        <end position="150"/>
    </location>
</feature>